<keyword evidence="4" id="KW-0929">Antimicrobial</keyword>
<feature type="domain" description="Beta-defensin-like" evidence="10">
    <location>
        <begin position="24"/>
        <end position="56"/>
    </location>
</feature>
<organism evidence="11 12">
    <name type="scientific">Sterrhoptilus dennistouni</name>
    <dbReference type="NCBI Taxonomy" id="2585820"/>
    <lineage>
        <taxon>Eukaryota</taxon>
        <taxon>Metazoa</taxon>
        <taxon>Chordata</taxon>
        <taxon>Craniata</taxon>
        <taxon>Vertebrata</taxon>
        <taxon>Euteleostomi</taxon>
        <taxon>Archelosauria</taxon>
        <taxon>Archosauria</taxon>
        <taxon>Dinosauria</taxon>
        <taxon>Saurischia</taxon>
        <taxon>Theropoda</taxon>
        <taxon>Coelurosauria</taxon>
        <taxon>Aves</taxon>
        <taxon>Neognathae</taxon>
        <taxon>Neoaves</taxon>
        <taxon>Telluraves</taxon>
        <taxon>Australaves</taxon>
        <taxon>Passeriformes</taxon>
        <taxon>Sylvioidea</taxon>
        <taxon>Zosteropidae</taxon>
        <taxon>Sterrhoptilus</taxon>
    </lineage>
</organism>
<dbReference type="EMBL" id="VWZU01016680">
    <property type="protein sequence ID" value="NXI31679.1"/>
    <property type="molecule type" value="Genomic_DNA"/>
</dbReference>
<comment type="similarity">
    <text evidence="2">Belongs to the beta-defensin family.</text>
</comment>
<evidence type="ECO:0000256" key="6">
    <source>
        <dbReference type="ARBA" id="ARBA00022940"/>
    </source>
</evidence>
<keyword evidence="3" id="KW-0964">Secreted</keyword>
<keyword evidence="8" id="KW-1015">Disulfide bond</keyword>
<dbReference type="SUPFAM" id="SSF57392">
    <property type="entry name" value="Defensin-like"/>
    <property type="match status" value="1"/>
</dbReference>
<dbReference type="GO" id="GO:0031731">
    <property type="term" value="F:CCR6 chemokine receptor binding"/>
    <property type="evidence" value="ECO:0007669"/>
    <property type="project" value="TreeGrafter"/>
</dbReference>
<feature type="non-terminal residue" evidence="11">
    <location>
        <position position="1"/>
    </location>
</feature>
<evidence type="ECO:0000256" key="1">
    <source>
        <dbReference type="ARBA" id="ARBA00004613"/>
    </source>
</evidence>
<dbReference type="AlphaFoldDB" id="A0A7K9S665"/>
<evidence type="ECO:0000256" key="3">
    <source>
        <dbReference type="ARBA" id="ARBA00022525"/>
    </source>
</evidence>
<feature type="signal peptide" evidence="9">
    <location>
        <begin position="1"/>
        <end position="20"/>
    </location>
</feature>
<proteinExistence type="inferred from homology"/>
<evidence type="ECO:0000256" key="5">
    <source>
        <dbReference type="ARBA" id="ARBA00022729"/>
    </source>
</evidence>
<comment type="caution">
    <text evidence="11">The sequence shown here is derived from an EMBL/GenBank/DDBJ whole genome shotgun (WGS) entry which is preliminary data.</text>
</comment>
<keyword evidence="5 9" id="KW-0732">Signal</keyword>
<protein>
    <submittedName>
        <fullName evidence="11">AMP1 protein</fullName>
    </submittedName>
</protein>
<evidence type="ECO:0000256" key="7">
    <source>
        <dbReference type="ARBA" id="ARBA00023022"/>
    </source>
</evidence>
<dbReference type="Proteomes" id="UP000572325">
    <property type="component" value="Unassembled WGS sequence"/>
</dbReference>
<sequence>MKILLLLFPLLLLLVQSAAGESELECRRRRGYCSLGRCIPPARPIGRCKGQTICCKG</sequence>
<evidence type="ECO:0000256" key="2">
    <source>
        <dbReference type="ARBA" id="ARBA00007371"/>
    </source>
</evidence>
<dbReference type="GO" id="GO:0042056">
    <property type="term" value="F:chemoattractant activity"/>
    <property type="evidence" value="ECO:0007669"/>
    <property type="project" value="TreeGrafter"/>
</dbReference>
<feature type="chain" id="PRO_5029713474" evidence="9">
    <location>
        <begin position="21"/>
        <end position="57"/>
    </location>
</feature>
<name>A0A7K9S665_9PASS</name>
<reference evidence="11 12" key="1">
    <citation type="submission" date="2019-09" db="EMBL/GenBank/DDBJ databases">
        <title>Bird 10,000 Genomes (B10K) Project - Family phase.</title>
        <authorList>
            <person name="Zhang G."/>
        </authorList>
    </citation>
    <scope>NUCLEOTIDE SEQUENCE [LARGE SCALE GENOMIC DNA]</scope>
    <source>
        <strain evidence="11">B10K-DU-001-27</strain>
        <tissue evidence="11">Muscle</tissue>
    </source>
</reference>
<dbReference type="GO" id="GO:0060326">
    <property type="term" value="P:cell chemotaxis"/>
    <property type="evidence" value="ECO:0007669"/>
    <property type="project" value="TreeGrafter"/>
</dbReference>
<evidence type="ECO:0000259" key="10">
    <source>
        <dbReference type="Pfam" id="PF00711"/>
    </source>
</evidence>
<dbReference type="PANTHER" id="PTHR20515">
    <property type="entry name" value="BETA-DEFENSIN"/>
    <property type="match status" value="1"/>
</dbReference>
<dbReference type="GO" id="GO:0042742">
    <property type="term" value="P:defense response to bacterium"/>
    <property type="evidence" value="ECO:0007669"/>
    <property type="project" value="UniProtKB-KW"/>
</dbReference>
<accession>A0A7K9S665</accession>
<comment type="subcellular location">
    <subcellularLocation>
        <location evidence="1">Secreted</location>
    </subcellularLocation>
</comment>
<keyword evidence="6" id="KW-0211">Defensin</keyword>
<dbReference type="Pfam" id="PF00711">
    <property type="entry name" value="Defensin_beta"/>
    <property type="match status" value="1"/>
</dbReference>
<dbReference type="PANTHER" id="PTHR20515:SF20">
    <property type="entry name" value="GALLINACIN-1-RELATED"/>
    <property type="match status" value="1"/>
</dbReference>
<keyword evidence="7" id="KW-0044">Antibiotic</keyword>
<feature type="non-terminal residue" evidence="11">
    <location>
        <position position="57"/>
    </location>
</feature>
<gene>
    <name evidence="11" type="primary">Amp1_1</name>
    <name evidence="11" type="ORF">STEDEN_R15142</name>
</gene>
<dbReference type="GO" id="GO:0005615">
    <property type="term" value="C:extracellular space"/>
    <property type="evidence" value="ECO:0007669"/>
    <property type="project" value="TreeGrafter"/>
</dbReference>
<evidence type="ECO:0000256" key="9">
    <source>
        <dbReference type="SAM" id="SignalP"/>
    </source>
</evidence>
<dbReference type="InterPro" id="IPR001855">
    <property type="entry name" value="Defensin_beta-like"/>
</dbReference>
<evidence type="ECO:0000256" key="8">
    <source>
        <dbReference type="ARBA" id="ARBA00023157"/>
    </source>
</evidence>
<evidence type="ECO:0000313" key="12">
    <source>
        <dbReference type="Proteomes" id="UP000572325"/>
    </source>
</evidence>
<keyword evidence="12" id="KW-1185">Reference proteome</keyword>
<dbReference type="Gene3D" id="3.10.360.10">
    <property type="entry name" value="Antimicrobial Peptide, Beta-defensin 2, Chain A"/>
    <property type="match status" value="1"/>
</dbReference>
<evidence type="ECO:0000313" key="11">
    <source>
        <dbReference type="EMBL" id="NXI31679.1"/>
    </source>
</evidence>
<evidence type="ECO:0000256" key="4">
    <source>
        <dbReference type="ARBA" id="ARBA00022529"/>
    </source>
</evidence>